<dbReference type="SUPFAM" id="SSF48425">
    <property type="entry name" value="Sec7 domain"/>
    <property type="match status" value="1"/>
</dbReference>
<keyword evidence="5" id="KW-1185">Reference proteome</keyword>
<gene>
    <name evidence="4" type="ORF">D0Y65_017293</name>
</gene>
<evidence type="ECO:0000313" key="5">
    <source>
        <dbReference type="Proteomes" id="UP000289340"/>
    </source>
</evidence>
<dbReference type="PANTHER" id="PTHR10663">
    <property type="entry name" value="GUANYL-NUCLEOTIDE EXCHANGE FACTOR"/>
    <property type="match status" value="1"/>
</dbReference>
<protein>
    <submittedName>
        <fullName evidence="4">ARF guanine-nucleotide exchange factor GNL2</fullName>
    </submittedName>
</protein>
<comment type="caution">
    <text evidence="4">The sequence shown here is derived from an EMBL/GenBank/DDBJ whole genome shotgun (WGS) entry which is preliminary data.</text>
</comment>
<comment type="subcellular location">
    <subcellularLocation>
        <location evidence="2">Cytoplasm</location>
        <location evidence="2">Cytosol</location>
    </subcellularLocation>
    <subcellularLocation>
        <location evidence="1">Membrane</location>
        <topology evidence="1">Peripheral membrane protein</topology>
        <orientation evidence="1">Cytoplasmic side</orientation>
    </subcellularLocation>
</comment>
<dbReference type="GO" id="GO:0032012">
    <property type="term" value="P:regulation of ARF protein signal transduction"/>
    <property type="evidence" value="ECO:0007669"/>
    <property type="project" value="InterPro"/>
</dbReference>
<dbReference type="PANTHER" id="PTHR10663:SF322">
    <property type="entry name" value="ARF GUANINE-NUCLEOTIDE EXCHANGE FACTOR GNL2"/>
    <property type="match status" value="1"/>
</dbReference>
<dbReference type="EMBL" id="QZWG01000007">
    <property type="protein sequence ID" value="RZC02066.1"/>
    <property type="molecule type" value="Genomic_DNA"/>
</dbReference>
<dbReference type="InterPro" id="IPR000904">
    <property type="entry name" value="Sec7_dom"/>
</dbReference>
<evidence type="ECO:0000313" key="4">
    <source>
        <dbReference type="EMBL" id="RZC02066.1"/>
    </source>
</evidence>
<dbReference type="Gene3D" id="1.10.1000.11">
    <property type="entry name" value="Arf Nucleotide-binding Site Opener,domain 2"/>
    <property type="match status" value="1"/>
</dbReference>
<evidence type="ECO:0000256" key="1">
    <source>
        <dbReference type="ARBA" id="ARBA00004287"/>
    </source>
</evidence>
<dbReference type="Pfam" id="PF01369">
    <property type="entry name" value="Sec7"/>
    <property type="match status" value="1"/>
</dbReference>
<accession>A0A445JUA6</accession>
<evidence type="ECO:0000259" key="3">
    <source>
        <dbReference type="Pfam" id="PF01369"/>
    </source>
</evidence>
<dbReference type="GO" id="GO:0016020">
    <property type="term" value="C:membrane"/>
    <property type="evidence" value="ECO:0007669"/>
    <property type="project" value="UniProtKB-SubCell"/>
</dbReference>
<feature type="domain" description="SEC7" evidence="3">
    <location>
        <begin position="1"/>
        <end position="33"/>
    </location>
</feature>
<dbReference type="GO" id="GO:0005085">
    <property type="term" value="F:guanyl-nucleotide exchange factor activity"/>
    <property type="evidence" value="ECO:0007669"/>
    <property type="project" value="InterPro"/>
</dbReference>
<name>A0A445JUA6_GLYSO</name>
<sequence length="363" mass="41324">MTEEEFIRNNRAINAGKDLPREYLSELFQSISTCAFSLEQTTGSLDMNPMVAALSSFFEHADEEEMLHECIEGLLSVARICQYGLEDTLDEFITSFCKFTTLLNPYASIEETMFTFSHDLKPRMATVAVFTIANYFRDSIQGGWKNIVDCLLKLKKIKLLPQSVVDFKSVDVATTPESGVMSPTDDHKFGSQRVASMISWFSHLSSEKKAILGLLRVCLKLFSAPRDDKLAEELIFKNSSVDKKKILDLLADSVKLLIHWHRNQYSDPGSNVSIASYTSNSSFKDNSRAVSFWPHFRFSPSPLKTLSFSRSPPNQSQKNDDLEPVHRWIVMKFEYHVRNTIPRILTVGNFDIMSELRETPFAL</sequence>
<organism evidence="4 5">
    <name type="scientific">Glycine soja</name>
    <name type="common">Wild soybean</name>
    <dbReference type="NCBI Taxonomy" id="3848"/>
    <lineage>
        <taxon>Eukaryota</taxon>
        <taxon>Viridiplantae</taxon>
        <taxon>Streptophyta</taxon>
        <taxon>Embryophyta</taxon>
        <taxon>Tracheophyta</taxon>
        <taxon>Spermatophyta</taxon>
        <taxon>Magnoliopsida</taxon>
        <taxon>eudicotyledons</taxon>
        <taxon>Gunneridae</taxon>
        <taxon>Pentapetalae</taxon>
        <taxon>rosids</taxon>
        <taxon>fabids</taxon>
        <taxon>Fabales</taxon>
        <taxon>Fabaceae</taxon>
        <taxon>Papilionoideae</taxon>
        <taxon>50 kb inversion clade</taxon>
        <taxon>NPAAA clade</taxon>
        <taxon>indigoferoid/millettioid clade</taxon>
        <taxon>Phaseoleae</taxon>
        <taxon>Glycine</taxon>
        <taxon>Glycine subgen. Soja</taxon>
    </lineage>
</organism>
<dbReference type="InterPro" id="IPR035999">
    <property type="entry name" value="Sec7_dom_sf"/>
</dbReference>
<proteinExistence type="predicted"/>
<dbReference type="GO" id="GO:0005829">
    <property type="term" value="C:cytosol"/>
    <property type="evidence" value="ECO:0007669"/>
    <property type="project" value="UniProtKB-SubCell"/>
</dbReference>
<dbReference type="AlphaFoldDB" id="A0A445JUA6"/>
<dbReference type="InterPro" id="IPR023394">
    <property type="entry name" value="Sec7_C_sf"/>
</dbReference>
<dbReference type="Proteomes" id="UP000289340">
    <property type="component" value="Chromosome 7"/>
</dbReference>
<reference evidence="4 5" key="1">
    <citation type="submission" date="2018-09" db="EMBL/GenBank/DDBJ databases">
        <title>A high-quality reference genome of wild soybean provides a powerful tool to mine soybean genomes.</title>
        <authorList>
            <person name="Xie M."/>
            <person name="Chung C.Y.L."/>
            <person name="Li M.-W."/>
            <person name="Wong F.-L."/>
            <person name="Chan T.-F."/>
            <person name="Lam H.-M."/>
        </authorList>
    </citation>
    <scope>NUCLEOTIDE SEQUENCE [LARGE SCALE GENOMIC DNA]</scope>
    <source>
        <strain evidence="5">cv. W05</strain>
        <tissue evidence="4">Hypocotyl of etiolated seedlings</tissue>
    </source>
</reference>
<evidence type="ECO:0000256" key="2">
    <source>
        <dbReference type="ARBA" id="ARBA00004514"/>
    </source>
</evidence>